<dbReference type="OrthoDB" id="9812993at2"/>
<dbReference type="Proteomes" id="UP000028123">
    <property type="component" value="Unassembled WGS sequence"/>
</dbReference>
<protein>
    <submittedName>
        <fullName evidence="4">TetR family transcriptional regulator</fullName>
    </submittedName>
</protein>
<dbReference type="eggNOG" id="COG1309">
    <property type="taxonomic scope" value="Bacteria"/>
</dbReference>
<dbReference type="Pfam" id="PF00440">
    <property type="entry name" value="TetR_N"/>
    <property type="match status" value="1"/>
</dbReference>
<evidence type="ECO:0000259" key="3">
    <source>
        <dbReference type="PROSITE" id="PS50977"/>
    </source>
</evidence>
<feature type="DNA-binding region" description="H-T-H motif" evidence="2">
    <location>
        <begin position="33"/>
        <end position="52"/>
    </location>
</feature>
<dbReference type="PANTHER" id="PTHR43479">
    <property type="entry name" value="ACREF/ENVCD OPERON REPRESSOR-RELATED"/>
    <property type="match status" value="1"/>
</dbReference>
<sequence>MPKFRKEEKEAIRECLLSKGKELFVQYGLKKTSLDDIVATCGIAKGSFYSFFDTKEELYFEIAKREEGFKDRLLADMLSSELPPKVLLHELFRTSFETIDANPFLQRVFRQDEWEQLVRKLPQETMQQHAEEDTRAAQQLFEKWQSQGAMLPLEHEVVSGLLRAVVFVSLHKAELGDVYERVVELLIRFVVNGLTASDADGTREGQ</sequence>
<reference evidence="4 5" key="1">
    <citation type="submission" date="2014-06" db="EMBL/GenBank/DDBJ databases">
        <title>Draft genome sequence of Paenibacillus sp. MSt1.</title>
        <authorList>
            <person name="Aw Y.K."/>
            <person name="Ong K.S."/>
            <person name="Gan H.M."/>
            <person name="Lee S.M."/>
        </authorList>
    </citation>
    <scope>NUCLEOTIDE SEQUENCE [LARGE SCALE GENOMIC DNA]</scope>
    <source>
        <strain evidence="4 5">MSt1</strain>
    </source>
</reference>
<dbReference type="Gene3D" id="1.10.357.10">
    <property type="entry name" value="Tetracycline Repressor, domain 2"/>
    <property type="match status" value="1"/>
</dbReference>
<dbReference type="InterPro" id="IPR001647">
    <property type="entry name" value="HTH_TetR"/>
</dbReference>
<dbReference type="InterPro" id="IPR009057">
    <property type="entry name" value="Homeodomain-like_sf"/>
</dbReference>
<evidence type="ECO:0000256" key="1">
    <source>
        <dbReference type="ARBA" id="ARBA00023125"/>
    </source>
</evidence>
<dbReference type="Gene3D" id="1.10.10.60">
    <property type="entry name" value="Homeodomain-like"/>
    <property type="match status" value="1"/>
</dbReference>
<dbReference type="PROSITE" id="PS50977">
    <property type="entry name" value="HTH_TETR_2"/>
    <property type="match status" value="1"/>
</dbReference>
<dbReference type="PRINTS" id="PR00455">
    <property type="entry name" value="HTHTETR"/>
</dbReference>
<evidence type="ECO:0000313" key="4">
    <source>
        <dbReference type="EMBL" id="KEQ24688.1"/>
    </source>
</evidence>
<keyword evidence="1 2" id="KW-0238">DNA-binding</keyword>
<dbReference type="InterPro" id="IPR023772">
    <property type="entry name" value="DNA-bd_HTH_TetR-type_CS"/>
</dbReference>
<evidence type="ECO:0000313" key="5">
    <source>
        <dbReference type="Proteomes" id="UP000028123"/>
    </source>
</evidence>
<evidence type="ECO:0000256" key="2">
    <source>
        <dbReference type="PROSITE-ProRule" id="PRU00335"/>
    </source>
</evidence>
<dbReference type="RefSeq" id="WP_036685116.1">
    <property type="nucleotide sequence ID" value="NZ_JNVM01000015.1"/>
</dbReference>
<name>A0A081P1W5_9BACL</name>
<gene>
    <name evidence="4" type="ORF">ET33_08140</name>
</gene>
<dbReference type="GO" id="GO:0003677">
    <property type="term" value="F:DNA binding"/>
    <property type="evidence" value="ECO:0007669"/>
    <property type="project" value="UniProtKB-UniRule"/>
</dbReference>
<dbReference type="EMBL" id="JNVM01000015">
    <property type="protein sequence ID" value="KEQ24688.1"/>
    <property type="molecule type" value="Genomic_DNA"/>
</dbReference>
<organism evidence="4 5">
    <name type="scientific">Paenibacillus tyrfis</name>
    <dbReference type="NCBI Taxonomy" id="1501230"/>
    <lineage>
        <taxon>Bacteria</taxon>
        <taxon>Bacillati</taxon>
        <taxon>Bacillota</taxon>
        <taxon>Bacilli</taxon>
        <taxon>Bacillales</taxon>
        <taxon>Paenibacillaceae</taxon>
        <taxon>Paenibacillus</taxon>
    </lineage>
</organism>
<dbReference type="InterPro" id="IPR050624">
    <property type="entry name" value="HTH-type_Tx_Regulator"/>
</dbReference>
<dbReference type="PROSITE" id="PS01081">
    <property type="entry name" value="HTH_TETR_1"/>
    <property type="match status" value="1"/>
</dbReference>
<feature type="domain" description="HTH tetR-type" evidence="3">
    <location>
        <begin position="10"/>
        <end position="70"/>
    </location>
</feature>
<dbReference type="SUPFAM" id="SSF46689">
    <property type="entry name" value="Homeodomain-like"/>
    <property type="match status" value="1"/>
</dbReference>
<proteinExistence type="predicted"/>
<dbReference type="PANTHER" id="PTHR43479:SF11">
    <property type="entry name" value="ACREF_ENVCD OPERON REPRESSOR-RELATED"/>
    <property type="match status" value="1"/>
</dbReference>
<comment type="caution">
    <text evidence="4">The sequence shown here is derived from an EMBL/GenBank/DDBJ whole genome shotgun (WGS) entry which is preliminary data.</text>
</comment>
<keyword evidence="5" id="KW-1185">Reference proteome</keyword>
<dbReference type="AlphaFoldDB" id="A0A081P1W5"/>
<accession>A0A081P1W5</accession>